<dbReference type="EMBL" id="CAUYUJ010022675">
    <property type="protein sequence ID" value="CAK0911939.1"/>
    <property type="molecule type" value="Genomic_DNA"/>
</dbReference>
<feature type="region of interest" description="Disordered" evidence="1">
    <location>
        <begin position="90"/>
        <end position="115"/>
    </location>
</feature>
<keyword evidence="4" id="KW-1185">Reference proteome</keyword>
<reference evidence="3" key="1">
    <citation type="submission" date="2023-10" db="EMBL/GenBank/DDBJ databases">
        <authorList>
            <person name="Chen Y."/>
            <person name="Shah S."/>
            <person name="Dougan E. K."/>
            <person name="Thang M."/>
            <person name="Chan C."/>
        </authorList>
    </citation>
    <scope>NUCLEOTIDE SEQUENCE [LARGE SCALE GENOMIC DNA]</scope>
</reference>
<feature type="compositionally biased region" description="Low complexity" evidence="1">
    <location>
        <begin position="101"/>
        <end position="115"/>
    </location>
</feature>
<organism evidence="3 4">
    <name type="scientific">Prorocentrum cordatum</name>
    <dbReference type="NCBI Taxonomy" id="2364126"/>
    <lineage>
        <taxon>Eukaryota</taxon>
        <taxon>Sar</taxon>
        <taxon>Alveolata</taxon>
        <taxon>Dinophyceae</taxon>
        <taxon>Prorocentrales</taxon>
        <taxon>Prorocentraceae</taxon>
        <taxon>Prorocentrum</taxon>
    </lineage>
</organism>
<evidence type="ECO:0000313" key="2">
    <source>
        <dbReference type="EMBL" id="CAK0837580.1"/>
    </source>
</evidence>
<accession>A0ABN9YK82</accession>
<comment type="caution">
    <text evidence="3">The sequence shown here is derived from an EMBL/GenBank/DDBJ whole genome shotgun (WGS) entry which is preliminary data.</text>
</comment>
<dbReference type="Proteomes" id="UP001189429">
    <property type="component" value="Unassembled WGS sequence"/>
</dbReference>
<name>A0ABN9YK82_9DINO</name>
<protein>
    <submittedName>
        <fullName evidence="3">Uncharacterized protein</fullName>
    </submittedName>
</protein>
<dbReference type="EMBL" id="CAUYUJ010014163">
    <property type="protein sequence ID" value="CAK0837580.1"/>
    <property type="molecule type" value="Genomic_DNA"/>
</dbReference>
<sequence length="115" mass="12377">MLLRGVSAANLIVSGTCKEHFSSALTVLDEALFSQVRGSADGQQIWECLAALVALRLWRHVWGQRSLTLRIRGNSMTMLSLIVNLRPAAGPDRHGGRGGVPRRSSCPPSPSTSRG</sequence>
<gene>
    <name evidence="2" type="ORF">PCOR1329_LOCUS33726</name>
    <name evidence="3" type="ORF">PCOR1329_LOCUS85661</name>
</gene>
<evidence type="ECO:0000313" key="3">
    <source>
        <dbReference type="EMBL" id="CAK0911939.1"/>
    </source>
</evidence>
<evidence type="ECO:0000256" key="1">
    <source>
        <dbReference type="SAM" id="MobiDB-lite"/>
    </source>
</evidence>
<evidence type="ECO:0000313" key="4">
    <source>
        <dbReference type="Proteomes" id="UP001189429"/>
    </source>
</evidence>
<proteinExistence type="predicted"/>